<feature type="domain" description="F-box" evidence="1">
    <location>
        <begin position="18"/>
        <end position="71"/>
    </location>
</feature>
<dbReference type="AlphaFoldDB" id="A0A444XBL1"/>
<dbReference type="InterPro" id="IPR006566">
    <property type="entry name" value="FBD"/>
</dbReference>
<dbReference type="InterPro" id="IPR036047">
    <property type="entry name" value="F-box-like_dom_sf"/>
</dbReference>
<dbReference type="InterPro" id="IPR050232">
    <property type="entry name" value="FBL13/AtMIF1-like"/>
</dbReference>
<evidence type="ECO:0000313" key="3">
    <source>
        <dbReference type="Proteomes" id="UP000289738"/>
    </source>
</evidence>
<organism evidence="2 3">
    <name type="scientific">Arachis hypogaea</name>
    <name type="common">Peanut</name>
    <dbReference type="NCBI Taxonomy" id="3818"/>
    <lineage>
        <taxon>Eukaryota</taxon>
        <taxon>Viridiplantae</taxon>
        <taxon>Streptophyta</taxon>
        <taxon>Embryophyta</taxon>
        <taxon>Tracheophyta</taxon>
        <taxon>Spermatophyta</taxon>
        <taxon>Magnoliopsida</taxon>
        <taxon>eudicotyledons</taxon>
        <taxon>Gunneridae</taxon>
        <taxon>Pentapetalae</taxon>
        <taxon>rosids</taxon>
        <taxon>fabids</taxon>
        <taxon>Fabales</taxon>
        <taxon>Fabaceae</taxon>
        <taxon>Papilionoideae</taxon>
        <taxon>50 kb inversion clade</taxon>
        <taxon>dalbergioids sensu lato</taxon>
        <taxon>Dalbergieae</taxon>
        <taxon>Pterocarpus clade</taxon>
        <taxon>Arachis</taxon>
    </lineage>
</organism>
<protein>
    <recommendedName>
        <fullName evidence="1">F-box domain-containing protein</fullName>
    </recommendedName>
</protein>
<dbReference type="PANTHER" id="PTHR31900">
    <property type="entry name" value="F-BOX/RNI SUPERFAMILY PROTEIN-RELATED"/>
    <property type="match status" value="1"/>
</dbReference>
<dbReference type="InterPro" id="IPR032675">
    <property type="entry name" value="LRR_dom_sf"/>
</dbReference>
<dbReference type="Pfam" id="PF00646">
    <property type="entry name" value="F-box"/>
    <property type="match status" value="1"/>
</dbReference>
<dbReference type="EMBL" id="SDMP01000019">
    <property type="protein sequence ID" value="RYQ87089.1"/>
    <property type="molecule type" value="Genomic_DNA"/>
</dbReference>
<evidence type="ECO:0000313" key="2">
    <source>
        <dbReference type="EMBL" id="RYQ87089.1"/>
    </source>
</evidence>
<dbReference type="SMART" id="SM00579">
    <property type="entry name" value="FBD"/>
    <property type="match status" value="1"/>
</dbReference>
<dbReference type="InterPro" id="IPR055411">
    <property type="entry name" value="LRR_FXL15/At3g58940/PEG3-like"/>
</dbReference>
<dbReference type="SUPFAM" id="SSF81383">
    <property type="entry name" value="F-box domain"/>
    <property type="match status" value="1"/>
</dbReference>
<evidence type="ECO:0000259" key="1">
    <source>
        <dbReference type="PROSITE" id="PS50181"/>
    </source>
</evidence>
<name>A0A444XBL1_ARAHY</name>
<dbReference type="SMART" id="SM00256">
    <property type="entry name" value="FBOX"/>
    <property type="match status" value="1"/>
</dbReference>
<proteinExistence type="predicted"/>
<dbReference type="SUPFAM" id="SSF52047">
    <property type="entry name" value="RNI-like"/>
    <property type="match status" value="1"/>
</dbReference>
<dbReference type="PROSITE" id="PS50181">
    <property type="entry name" value="FBOX"/>
    <property type="match status" value="1"/>
</dbReference>
<dbReference type="Gene3D" id="3.80.10.10">
    <property type="entry name" value="Ribonuclease Inhibitor"/>
    <property type="match status" value="1"/>
</dbReference>
<dbReference type="STRING" id="3818.A0A444XBL1"/>
<dbReference type="CDD" id="cd22160">
    <property type="entry name" value="F-box_AtFBL13-like"/>
    <property type="match status" value="1"/>
</dbReference>
<dbReference type="InterPro" id="IPR053781">
    <property type="entry name" value="F-box_AtFBL13-like"/>
</dbReference>
<sequence>MGKRRKQRQRKTKAAVDRDVISRLPDEILCNILSFLPTRTSVATSVLSRRWRYLWKKVQALDLSDDFFYTPELSRDEAQERFLIFLKEFEPLLLPLPMRKFRLSCPVGQFGYTDLIGWIEHVIGRVSELYFSVRSDGQTYELYFRNLHSTSLVSLVLDGNIMIVVDFVPTPSESIFPSLKNLELNVIFNYVDLDLLLSGCPALETLRITLTDFRLEAFHMPRSLKSLTFEEQYSDSEDVTLELLEVNTPSLEYLRLSLRGCYAQILVCDYPNIKKASLDISRKSGNIAWVPKLLRALCKTKFLWLQVSTIECLICAPVLVLPDFCNLIQLQLDFHSFQSSLLIDLLHSCPKLQALKIYISQCMNSILSGSYLKSHNGWTQPLSIPHCIVSHLNTVEHRGYLNTPEEHEFTAYILQRGLVLKTMRIHTKYNLDSKCEIYEALSQIQKGSSMCRLELLETCSNAGLQLVEFLGVLMERVLHIFRFIQIETLSVVSLSLHFVSSIALTQNPN</sequence>
<gene>
    <name evidence="2" type="ORF">Ahy_B09g094569</name>
</gene>
<dbReference type="Pfam" id="PF24758">
    <property type="entry name" value="LRR_At5g56370"/>
    <property type="match status" value="1"/>
</dbReference>
<dbReference type="Pfam" id="PF08387">
    <property type="entry name" value="FBD"/>
    <property type="match status" value="1"/>
</dbReference>
<accession>A0A444XBL1</accession>
<dbReference type="PANTHER" id="PTHR31900:SF34">
    <property type="entry name" value="EMB|CAB62440.1-RELATED"/>
    <property type="match status" value="1"/>
</dbReference>
<dbReference type="Proteomes" id="UP000289738">
    <property type="component" value="Chromosome B09"/>
</dbReference>
<dbReference type="Gene3D" id="1.20.1280.50">
    <property type="match status" value="1"/>
</dbReference>
<comment type="caution">
    <text evidence="2">The sequence shown here is derived from an EMBL/GenBank/DDBJ whole genome shotgun (WGS) entry which is preliminary data.</text>
</comment>
<dbReference type="InterPro" id="IPR001810">
    <property type="entry name" value="F-box_dom"/>
</dbReference>
<reference evidence="2 3" key="1">
    <citation type="submission" date="2019-01" db="EMBL/GenBank/DDBJ databases">
        <title>Sequencing of cultivated peanut Arachis hypogaea provides insights into genome evolution and oil improvement.</title>
        <authorList>
            <person name="Chen X."/>
        </authorList>
    </citation>
    <scope>NUCLEOTIDE SEQUENCE [LARGE SCALE GENOMIC DNA]</scope>
    <source>
        <strain evidence="3">cv. Fuhuasheng</strain>
        <tissue evidence="2">Leaves</tissue>
    </source>
</reference>
<keyword evidence="3" id="KW-1185">Reference proteome</keyword>